<evidence type="ECO:0000313" key="1">
    <source>
        <dbReference type="EMBL" id="UYV61081.1"/>
    </source>
</evidence>
<dbReference type="PANTHER" id="PTHR11915">
    <property type="entry name" value="SPECTRIN/FILAMIN RELATED CYTOSKELETAL PROTEIN"/>
    <property type="match status" value="1"/>
</dbReference>
<name>A0ABY6JYF5_9ARAC</name>
<dbReference type="Proteomes" id="UP001235939">
    <property type="component" value="Chromosome 01"/>
</dbReference>
<dbReference type="EMBL" id="CP092863">
    <property type="protein sequence ID" value="UYV61081.1"/>
    <property type="molecule type" value="Genomic_DNA"/>
</dbReference>
<accession>A0ABY6JYF5</accession>
<proteinExistence type="predicted"/>
<evidence type="ECO:0000313" key="2">
    <source>
        <dbReference type="Proteomes" id="UP001235939"/>
    </source>
</evidence>
<dbReference type="SUPFAM" id="SSF46966">
    <property type="entry name" value="Spectrin repeat"/>
    <property type="match status" value="1"/>
</dbReference>
<protein>
    <submittedName>
        <fullName evidence="1">SPTBN5</fullName>
    </submittedName>
</protein>
<reference evidence="1 2" key="1">
    <citation type="submission" date="2022-01" db="EMBL/GenBank/DDBJ databases">
        <title>A chromosomal length assembly of Cordylochernes scorpioides.</title>
        <authorList>
            <person name="Zeh D."/>
            <person name="Zeh J."/>
        </authorList>
    </citation>
    <scope>NUCLEOTIDE SEQUENCE [LARGE SCALE GENOMIC DNA]</scope>
    <source>
        <strain evidence="1">IN4F17</strain>
        <tissue evidence="1">Whole Body</tissue>
    </source>
</reference>
<keyword evidence="2" id="KW-1185">Reference proteome</keyword>
<gene>
    <name evidence="1" type="ORF">LAZ67_1003330</name>
</gene>
<dbReference type="Gene3D" id="1.20.58.60">
    <property type="match status" value="1"/>
</dbReference>
<organism evidence="1 2">
    <name type="scientific">Cordylochernes scorpioides</name>
    <dbReference type="NCBI Taxonomy" id="51811"/>
    <lineage>
        <taxon>Eukaryota</taxon>
        <taxon>Metazoa</taxon>
        <taxon>Ecdysozoa</taxon>
        <taxon>Arthropoda</taxon>
        <taxon>Chelicerata</taxon>
        <taxon>Arachnida</taxon>
        <taxon>Pseudoscorpiones</taxon>
        <taxon>Cheliferoidea</taxon>
        <taxon>Chernetidae</taxon>
        <taxon>Cordylochernes</taxon>
    </lineage>
</organism>
<sequence>MLKTGQLCASLPSIIDNMTLNNVDAQQNGQLLESEHGQKVRTIVEQPAELWETLCHHTEEKGRKLRQAVAQLTLNRSLVDARTKLEELEVALTSEDSGSDLRTVKQMLKKHQNVSAFVIKTGSTTQWQADLAPKEIAASDMRNRCHVQPLLILEPLQGTISRAS</sequence>